<gene>
    <name evidence="2" type="ORF">g.20791</name>
</gene>
<feature type="region of interest" description="Disordered" evidence="1">
    <location>
        <begin position="316"/>
        <end position="337"/>
    </location>
</feature>
<dbReference type="AlphaFoldDB" id="A0A1B6MPL7"/>
<name>A0A1B6MPL7_9HEMI</name>
<organism evidence="2">
    <name type="scientific">Graphocephala atropunctata</name>
    <dbReference type="NCBI Taxonomy" id="36148"/>
    <lineage>
        <taxon>Eukaryota</taxon>
        <taxon>Metazoa</taxon>
        <taxon>Ecdysozoa</taxon>
        <taxon>Arthropoda</taxon>
        <taxon>Hexapoda</taxon>
        <taxon>Insecta</taxon>
        <taxon>Pterygota</taxon>
        <taxon>Neoptera</taxon>
        <taxon>Paraneoptera</taxon>
        <taxon>Hemiptera</taxon>
        <taxon>Auchenorrhyncha</taxon>
        <taxon>Membracoidea</taxon>
        <taxon>Cicadellidae</taxon>
        <taxon>Cicadellinae</taxon>
        <taxon>Cicadellini</taxon>
        <taxon>Graphocephala</taxon>
    </lineage>
</organism>
<evidence type="ECO:0000256" key="1">
    <source>
        <dbReference type="SAM" id="MobiDB-lite"/>
    </source>
</evidence>
<proteinExistence type="predicted"/>
<protein>
    <submittedName>
        <fullName evidence="2">Uncharacterized protein</fullName>
    </submittedName>
</protein>
<feature type="compositionally biased region" description="Polar residues" evidence="1">
    <location>
        <begin position="186"/>
        <end position="203"/>
    </location>
</feature>
<accession>A0A1B6MPL7</accession>
<sequence length="748" mass="85238">MTLVAGRIPSLPLLQRNHYGEDGSMQGILKTTHGTTRRPNKSVKMVNSYMDREFEHGQRNDDGRRLVRFCEAQESDKSQKTERDATDVGDRDVIMFGNNMYYVKNSDPNSAVRKLFPNSKLTPIHPLIGRSNVKDNNPNHFLASKNVGNSQNISIRSKQKCDNQDVASRNSIVKRTDRTILRKNVGKSSPETKQKPGKTNPQLSTPLIERIKQLTCEDLIEMKKDNEQERTCDSSLSRKFTDTQAERLNIFHEPKNHHQCQPNIKDLPKQAKEGLNLMRYNQNILQTRSHPATEESMSPPNKANLTDEARRSFLSSLSQGNDGEPGDRTSVATSSTTADTVYSLSDIEEVLTEEEKEIKEAFSQQIKQDELELFVQQDAGRTERLRKRYSSTPKPEISMPVTFSSGNFTRKSTDNLNVPYFTNGSSCVKKEKPKFGSTIEILQQLQQQIESPYQLEGRRTACSNYSDSSIPISERLFCDESSDSYEPVLHKPNVQRTCSLDSKNYEEIEHFPSAFSVLRTKSHEHPRITNFESDPFAYHSPCLRYSGNCTERNQSIEPNVYASSPDLHSYHNATFPNRFSSYSNHPIHARQLHPVLQRQYCRYPAGASEQPQPLPPRPAEEGKVLTPPIRMHTYMNVPSNAPCYLLPPPYQFPKINYCGSPPMYQKEYYYDTPLSHTNIYQNVPLSNNPLMKPVGRSCTERERGVPEGASSSHDPKEINHLPPNDFYFSNIATIPKQSRVPHHYCVDV</sequence>
<feature type="region of interest" description="Disordered" evidence="1">
    <location>
        <begin position="181"/>
        <end position="203"/>
    </location>
</feature>
<dbReference type="EMBL" id="GEBQ01002146">
    <property type="protein sequence ID" value="JAT37831.1"/>
    <property type="molecule type" value="Transcribed_RNA"/>
</dbReference>
<feature type="region of interest" description="Disordered" evidence="1">
    <location>
        <begin position="696"/>
        <end position="719"/>
    </location>
</feature>
<evidence type="ECO:0000313" key="2">
    <source>
        <dbReference type="EMBL" id="JAT37831.1"/>
    </source>
</evidence>
<reference evidence="2" key="1">
    <citation type="submission" date="2015-11" db="EMBL/GenBank/DDBJ databases">
        <title>De novo transcriptome assembly of four potential Pierce s Disease insect vectors from Arizona vineyards.</title>
        <authorList>
            <person name="Tassone E.E."/>
        </authorList>
    </citation>
    <scope>NUCLEOTIDE SEQUENCE</scope>
</reference>